<gene>
    <name evidence="1" type="ORF">BJ138DRAFT_1009137</name>
</gene>
<evidence type="ECO:0000313" key="2">
    <source>
        <dbReference type="Proteomes" id="UP000790377"/>
    </source>
</evidence>
<dbReference type="Proteomes" id="UP000790377">
    <property type="component" value="Unassembled WGS sequence"/>
</dbReference>
<protein>
    <submittedName>
        <fullName evidence="1">Uncharacterized protein</fullName>
    </submittedName>
</protein>
<sequence length="888" mass="98600">MVVTRRTPVVPAPPTSRTQSTQGVSRSSRPSDANGLPSTSSPLAATASSNEEVCDKPANGLKTHDYDSYESPLKNPKKKDKGKKAGKKKSRKNNFQAFLDFLYKLILISFAVYALSVCPSDETLQSPICYGLSAYKRIILDPYIIPPIQAAFAHPAIAPHVETAMPYVNRAVDIAVPILLRTHREWNLRVVPQWEKRVVPQWKKRVVPEWEKRVVPQWNKHVVPHIKTVQDKVEPYRAQIETVYEKRLAPQARQAAYNLQRWQYQAQPYIVLAVSRTQQGYHAAKPYAIPLAQRTVAALQQFLLFLREQRQKFVDPHVATIWEKVKELSNGKQHSFDATPGKEAPPPAPSSPVSILESVTLDSITAEIPLASPAHQAPSVEPELIFEETEDVVMESIPPTQASEESMPETIVSATTIEESIPSSVPNYESVSDLESESAIVSETTHSILPSETSARPSSIEADVVSFVSETLASITQATAPTISAESAHQTQYTESDNVSITEESTPSIMLATSPVDPLPAVPSASSQSYDHDDIDMDAFYAELGLDETLATPADTTAHAEPPIESDEDREERFPDLNAQMEAGKTQLITALNALRYTASAELQNSVEIRHSIEGLVADAEKYIKGGEVYLKNLKGEGRKQEEKLALWDRVVGKVGEKFEDRLKETESIVNGWYTVIRDQEVHEIAKVSAEVREIAEKGQVDLGLDYAWLDDVTYADWQRYHALIETSEQFTDEATSIQNGTHPSGSTNPLIPIIEDLELEVQDVVIGFETRLRRIKRDGERAFNSPQKEEDKASATDPEPGVSILPVPNTDIREETGSYVPPVVIGRSKEEVLEALGKVELQDNTESHPAESQLEPEEVVESLVHEAEAEAEEEMRFSDTPILHTEL</sequence>
<reference evidence="1" key="1">
    <citation type="journal article" date="2021" name="New Phytol.">
        <title>Evolutionary innovations through gain and loss of genes in the ectomycorrhizal Boletales.</title>
        <authorList>
            <person name="Wu G."/>
            <person name="Miyauchi S."/>
            <person name="Morin E."/>
            <person name="Kuo A."/>
            <person name="Drula E."/>
            <person name="Varga T."/>
            <person name="Kohler A."/>
            <person name="Feng B."/>
            <person name="Cao Y."/>
            <person name="Lipzen A."/>
            <person name="Daum C."/>
            <person name="Hundley H."/>
            <person name="Pangilinan J."/>
            <person name="Johnson J."/>
            <person name="Barry K."/>
            <person name="LaButti K."/>
            <person name="Ng V."/>
            <person name="Ahrendt S."/>
            <person name="Min B."/>
            <person name="Choi I.G."/>
            <person name="Park H."/>
            <person name="Plett J.M."/>
            <person name="Magnuson J."/>
            <person name="Spatafora J.W."/>
            <person name="Nagy L.G."/>
            <person name="Henrissat B."/>
            <person name="Grigoriev I.V."/>
            <person name="Yang Z.L."/>
            <person name="Xu J."/>
            <person name="Martin F.M."/>
        </authorList>
    </citation>
    <scope>NUCLEOTIDE SEQUENCE</scope>
    <source>
        <strain evidence="1">ATCC 28755</strain>
    </source>
</reference>
<evidence type="ECO:0000313" key="1">
    <source>
        <dbReference type="EMBL" id="KAH7910299.1"/>
    </source>
</evidence>
<organism evidence="1 2">
    <name type="scientific">Hygrophoropsis aurantiaca</name>
    <dbReference type="NCBI Taxonomy" id="72124"/>
    <lineage>
        <taxon>Eukaryota</taxon>
        <taxon>Fungi</taxon>
        <taxon>Dikarya</taxon>
        <taxon>Basidiomycota</taxon>
        <taxon>Agaricomycotina</taxon>
        <taxon>Agaricomycetes</taxon>
        <taxon>Agaricomycetidae</taxon>
        <taxon>Boletales</taxon>
        <taxon>Coniophorineae</taxon>
        <taxon>Hygrophoropsidaceae</taxon>
        <taxon>Hygrophoropsis</taxon>
    </lineage>
</organism>
<dbReference type="EMBL" id="MU267719">
    <property type="protein sequence ID" value="KAH7910299.1"/>
    <property type="molecule type" value="Genomic_DNA"/>
</dbReference>
<keyword evidence="2" id="KW-1185">Reference proteome</keyword>
<accession>A0ACB8AA21</accession>
<comment type="caution">
    <text evidence="1">The sequence shown here is derived from an EMBL/GenBank/DDBJ whole genome shotgun (WGS) entry which is preliminary data.</text>
</comment>
<proteinExistence type="predicted"/>
<name>A0ACB8AA21_9AGAM</name>